<keyword evidence="3" id="KW-1185">Reference proteome</keyword>
<organism evidence="2 3">
    <name type="scientific">Portunus trituberculatus</name>
    <name type="common">Swimming crab</name>
    <name type="synonym">Neptunus trituberculatus</name>
    <dbReference type="NCBI Taxonomy" id="210409"/>
    <lineage>
        <taxon>Eukaryota</taxon>
        <taxon>Metazoa</taxon>
        <taxon>Ecdysozoa</taxon>
        <taxon>Arthropoda</taxon>
        <taxon>Crustacea</taxon>
        <taxon>Multicrustacea</taxon>
        <taxon>Malacostraca</taxon>
        <taxon>Eumalacostraca</taxon>
        <taxon>Eucarida</taxon>
        <taxon>Decapoda</taxon>
        <taxon>Pleocyemata</taxon>
        <taxon>Brachyura</taxon>
        <taxon>Eubrachyura</taxon>
        <taxon>Portunoidea</taxon>
        <taxon>Portunidae</taxon>
        <taxon>Portuninae</taxon>
        <taxon>Portunus</taxon>
    </lineage>
</organism>
<accession>A0A5B7KGE3</accession>
<dbReference type="AlphaFoldDB" id="A0A5B7KGE3"/>
<dbReference type="Proteomes" id="UP000324222">
    <property type="component" value="Unassembled WGS sequence"/>
</dbReference>
<reference evidence="2 3" key="1">
    <citation type="submission" date="2019-05" db="EMBL/GenBank/DDBJ databases">
        <title>Another draft genome of Portunus trituberculatus and its Hox gene families provides insights of decapod evolution.</title>
        <authorList>
            <person name="Jeong J.-H."/>
            <person name="Song I."/>
            <person name="Kim S."/>
            <person name="Choi T."/>
            <person name="Kim D."/>
            <person name="Ryu S."/>
            <person name="Kim W."/>
        </authorList>
    </citation>
    <scope>NUCLEOTIDE SEQUENCE [LARGE SCALE GENOMIC DNA]</scope>
    <source>
        <tissue evidence="2">Muscle</tissue>
    </source>
</reference>
<gene>
    <name evidence="2" type="ORF">E2C01_101708</name>
</gene>
<comment type="caution">
    <text evidence="2">The sequence shown here is derived from an EMBL/GenBank/DDBJ whole genome shotgun (WGS) entry which is preliminary data.</text>
</comment>
<proteinExistence type="predicted"/>
<evidence type="ECO:0000256" key="1">
    <source>
        <dbReference type="SAM" id="MobiDB-lite"/>
    </source>
</evidence>
<evidence type="ECO:0000313" key="2">
    <source>
        <dbReference type="EMBL" id="MPD05936.1"/>
    </source>
</evidence>
<evidence type="ECO:0000313" key="3">
    <source>
        <dbReference type="Proteomes" id="UP000324222"/>
    </source>
</evidence>
<protein>
    <submittedName>
        <fullName evidence="2">Uncharacterized protein</fullName>
    </submittedName>
</protein>
<dbReference type="EMBL" id="VSRR010148469">
    <property type="protein sequence ID" value="MPD05936.1"/>
    <property type="molecule type" value="Genomic_DNA"/>
</dbReference>
<sequence>MYTFTSAVHTQRTITHGNVLKTRESVRNATEFTESLNSRSTQVRRTTHLTHTHFPSRRPADGAAPTATQAQGQPQDAGTGRRSCNKGNLNWVYCVVHYIYFSLAGSDTYIKCILPMEIILICFIYLSQS</sequence>
<name>A0A5B7KGE3_PORTR</name>
<feature type="compositionally biased region" description="Low complexity" evidence="1">
    <location>
        <begin position="61"/>
        <end position="80"/>
    </location>
</feature>
<feature type="region of interest" description="Disordered" evidence="1">
    <location>
        <begin position="52"/>
        <end position="81"/>
    </location>
</feature>